<dbReference type="GO" id="GO:0003677">
    <property type="term" value="F:DNA binding"/>
    <property type="evidence" value="ECO:0007669"/>
    <property type="project" value="UniProtKB-KW"/>
</dbReference>
<feature type="compositionally biased region" description="Polar residues" evidence="6">
    <location>
        <begin position="144"/>
        <end position="177"/>
    </location>
</feature>
<dbReference type="Gene3D" id="1.20.5.2050">
    <property type="match status" value="1"/>
</dbReference>
<keyword evidence="5" id="KW-0539">Nucleus</keyword>
<evidence type="ECO:0000259" key="7">
    <source>
        <dbReference type="Pfam" id="PF00847"/>
    </source>
</evidence>
<keyword evidence="4" id="KW-0804">Transcription</keyword>
<keyword evidence="2" id="KW-0805">Transcription regulation</keyword>
<protein>
    <submittedName>
        <fullName evidence="8">AP2 domain transcription factor AP2VIII-6</fullName>
    </submittedName>
</protein>
<feature type="compositionally biased region" description="Basic and acidic residues" evidence="6">
    <location>
        <begin position="1388"/>
        <end position="1398"/>
    </location>
</feature>
<feature type="compositionally biased region" description="Basic and acidic residues" evidence="6">
    <location>
        <begin position="1360"/>
        <end position="1371"/>
    </location>
</feature>
<feature type="compositionally biased region" description="Low complexity" evidence="6">
    <location>
        <begin position="49"/>
        <end position="63"/>
    </location>
</feature>
<feature type="compositionally biased region" description="Polar residues" evidence="6">
    <location>
        <begin position="1246"/>
        <end position="1256"/>
    </location>
</feature>
<evidence type="ECO:0000256" key="5">
    <source>
        <dbReference type="ARBA" id="ARBA00023242"/>
    </source>
</evidence>
<feature type="compositionally biased region" description="Basic and acidic residues" evidence="6">
    <location>
        <begin position="942"/>
        <end position="953"/>
    </location>
</feature>
<feature type="compositionally biased region" description="Low complexity" evidence="6">
    <location>
        <begin position="1178"/>
        <end position="1202"/>
    </location>
</feature>
<accession>A0A086PZP7</accession>
<name>A0A086PZP7_TOXGO</name>
<evidence type="ECO:0000256" key="2">
    <source>
        <dbReference type="ARBA" id="ARBA00023015"/>
    </source>
</evidence>
<dbReference type="GO" id="GO:0003700">
    <property type="term" value="F:DNA-binding transcription factor activity"/>
    <property type="evidence" value="ECO:0007669"/>
    <property type="project" value="InterPro"/>
</dbReference>
<dbReference type="VEuPathDB" id="ToxoDB:TGVAND_271030"/>
<evidence type="ECO:0000313" key="8">
    <source>
        <dbReference type="EMBL" id="KFH05829.1"/>
    </source>
</evidence>
<dbReference type="OrthoDB" id="372718at2759"/>
<dbReference type="Proteomes" id="UP000028840">
    <property type="component" value="Unassembled WGS sequence"/>
</dbReference>
<feature type="compositionally biased region" description="Basic and acidic residues" evidence="6">
    <location>
        <begin position="187"/>
        <end position="203"/>
    </location>
</feature>
<feature type="region of interest" description="Disordered" evidence="6">
    <location>
        <begin position="29"/>
        <end position="63"/>
    </location>
</feature>
<feature type="region of interest" description="Disordered" evidence="6">
    <location>
        <begin position="940"/>
        <end position="966"/>
    </location>
</feature>
<feature type="compositionally biased region" description="Basic and acidic residues" evidence="6">
    <location>
        <begin position="1221"/>
        <end position="1234"/>
    </location>
</feature>
<feature type="compositionally biased region" description="Basic and acidic residues" evidence="6">
    <location>
        <begin position="1294"/>
        <end position="1305"/>
    </location>
</feature>
<feature type="compositionally biased region" description="Basic and acidic residues" evidence="6">
    <location>
        <begin position="1466"/>
        <end position="1481"/>
    </location>
</feature>
<feature type="region of interest" description="Disordered" evidence="6">
    <location>
        <begin position="1246"/>
        <end position="1321"/>
    </location>
</feature>
<dbReference type="GO" id="GO:0005634">
    <property type="term" value="C:nucleus"/>
    <property type="evidence" value="ECO:0007669"/>
    <property type="project" value="UniProtKB-SubCell"/>
</dbReference>
<evidence type="ECO:0000256" key="3">
    <source>
        <dbReference type="ARBA" id="ARBA00023125"/>
    </source>
</evidence>
<feature type="compositionally biased region" description="Basic and acidic residues" evidence="6">
    <location>
        <begin position="1657"/>
        <end position="1670"/>
    </location>
</feature>
<feature type="compositionally biased region" description="Low complexity" evidence="6">
    <location>
        <begin position="230"/>
        <end position="241"/>
    </location>
</feature>
<proteinExistence type="predicted"/>
<evidence type="ECO:0000313" key="9">
    <source>
        <dbReference type="Proteomes" id="UP000028840"/>
    </source>
</evidence>
<feature type="region of interest" description="Disordered" evidence="6">
    <location>
        <begin position="1340"/>
        <end position="1686"/>
    </location>
</feature>
<organism evidence="8 9">
    <name type="scientific">Toxoplasma gondii VAND</name>
    <dbReference type="NCBI Taxonomy" id="933077"/>
    <lineage>
        <taxon>Eukaryota</taxon>
        <taxon>Sar</taxon>
        <taxon>Alveolata</taxon>
        <taxon>Apicomplexa</taxon>
        <taxon>Conoidasida</taxon>
        <taxon>Coccidia</taxon>
        <taxon>Eucoccidiorida</taxon>
        <taxon>Eimeriorina</taxon>
        <taxon>Sarcocystidae</taxon>
        <taxon>Toxoplasma</taxon>
    </lineage>
</organism>
<feature type="domain" description="AP2/ERF" evidence="7">
    <location>
        <begin position="1699"/>
        <end position="1750"/>
    </location>
</feature>
<feature type="region of interest" description="Disordered" evidence="6">
    <location>
        <begin position="112"/>
        <end position="322"/>
    </location>
</feature>
<comment type="subcellular location">
    <subcellularLocation>
        <location evidence="1">Nucleus</location>
    </subcellularLocation>
</comment>
<feature type="compositionally biased region" description="Polar residues" evidence="6">
    <location>
        <begin position="258"/>
        <end position="268"/>
    </location>
</feature>
<feature type="region of interest" description="Disordered" evidence="6">
    <location>
        <begin position="520"/>
        <end position="552"/>
    </location>
</feature>
<feature type="compositionally biased region" description="Polar residues" evidence="6">
    <location>
        <begin position="1564"/>
        <end position="1576"/>
    </location>
</feature>
<gene>
    <name evidence="8" type="ORF">TGVAND_271030</name>
</gene>
<evidence type="ECO:0000256" key="1">
    <source>
        <dbReference type="ARBA" id="ARBA00004123"/>
    </source>
</evidence>
<sequence length="1764" mass="184415">MARNAPPVLTSPDVFTSACFSPSRHSTEAKLSTLGKPPPFAKAGDSTCAGSPSLSPTPLTSPGASSCASAFSVLSSPVSAASDFSTQPRELCSTPHAFPTWPVSYATPEPALPLGTSEEATASCGGSARVEGPAKMASEMPAERNTTAGVSETASVSIARDTANSTCDESRASSSPHFTVPHTSRKGSKEPGMLRRRGREPAAAEKVGGGAAPRTDSPNASAGLRRSMHSVRVSCSDSSRSTTTEAGAELVSSHWERQTSGAVTPSSGTNGGKGLPAVGSPDASEGDVSLDTTDNSGESTVSTSQTIRSSRSASRKSSVERGAEAVGAVCAKAVMLPIRAIQRTDLTTCMRKNRERGEGTPANARRFGVGEGEWFPGPVPRGHTVGIDGCTPRANPFVDEVDSPSAPCPGAASELFRSLASGLILSIDGGGEDAPGSEDELISFERLESFCDAVRTPTALRISGASLSTDSSDVSEATQLGFAGFQSPREPSTPQSCCGTGSAAFEAREFGRRLIPQTLNGKAAQEEGQKISSVMGAGEKSRMSSDDGAPESKAAVVRKNVVYIQNLGSRRGEVSPMACEKRNAVLALPRGPGMEDTEAFAEKKRLPVERGKREKEPSLFCCACCGGRLLCSQCSATSDVHGIEPAGYGASNPSLQRLQDKATIGRRNGANARESGALTPRGQCRVCAESIYCGFCVYRMQATVSVSCAPASDQLAGRSPDVEGPADALLRRHFSNGAAVEEGLDGVEGSGRESEVGATALCMQYLNLNPGCRQGFPCVPPQFGEAEPETAAAWFSGTAGQETKQGIMDVGGGPQTHSTSDMLVNGLGFLASCPPSGADFRGAAAGHATHHARHFAQCQRQACRSVVRGKSFLEGDPSAGLTECGPLIGLDGIIGRAGSLGMAPLQGDTFTSPQVDRGAEQGSVPRHSWACAGRFPIPGGFRFDKTTKTDSSRKPNSPQEAWKQGLVPTSGAWSVDANAATHLCSTTQTSLYRDSWDWASLSSAADACLQASAGKTSDSQVAMETAGVNRAGCSGGLASNSTLRAGGRFGEAAKSLRHCLPTGRENPGVKEQVALETEAFRTLANAAEAECRFSSLEYTRLAERTQADVFSGAGPPAGMLSGSGPYGRSLRWDVDHALGVSRRLAESAALAAHAPHPHITGCPPDQHGNSGTPVCDYPLPQTTPAAAPLPSLRPRPSSEALSEAAFPRRDPGQLRGAVQPREAEKRSWGSAERLEGLPCSQTRYLVANSSSPSGRSSVHDEKDGPDSAFLRDQQLHLSAETAGTSAVTKRRRVDRATAGRKDSRGDAGAWGTPAGRVMPGRGLGTSEGSIDMGGFNDGTRCHPRRSGTGGVHLRQAVATGERRDTEQRRPIPPDSEGGKPGVSAARKQLLEADERGKVEMTTMRSRKRCTRKQVSGDAHIPQETWPSSPERSRMNAEVGQVNEPRGVDSGARFGSPARSLESELGGDERGSSGGAGERRATVENSQDLPGFACSRRRGAEEPGRGSATSGSCMRDAGDLVTEASRHALARGRQSTESGSIEPAEGSASTLACADVISSRRRTGSSRFPSRATSRPGSVSPGVKTSKRRRGDKGSTNDELAVRDGEELAPRLSGPVGGVTQEAVQEESPEGQTEPGEGNEQGMLSGDKGGAGPVSLDDSEKTETQSAEKEAASPPGRGSNGRFWRAGGDGRVLYDQSGQKISGIWFDSGRRLWRVVFTQGERRRTKGFSLRQYGFEEARNMAVQCKLEMEARKGEKTSNPVSPAK</sequence>
<feature type="compositionally biased region" description="Polar residues" evidence="6">
    <location>
        <begin position="290"/>
        <end position="307"/>
    </location>
</feature>
<dbReference type="InterPro" id="IPR001471">
    <property type="entry name" value="AP2/ERF_dom"/>
</dbReference>
<evidence type="ECO:0000256" key="6">
    <source>
        <dbReference type="SAM" id="MobiDB-lite"/>
    </source>
</evidence>
<dbReference type="Pfam" id="PF00847">
    <property type="entry name" value="AP2"/>
    <property type="match status" value="1"/>
</dbReference>
<feature type="region of interest" description="Disordered" evidence="6">
    <location>
        <begin position="354"/>
        <end position="375"/>
    </location>
</feature>
<feature type="compositionally biased region" description="Basic and acidic residues" evidence="6">
    <location>
        <begin position="1591"/>
        <end position="1608"/>
    </location>
</feature>
<reference evidence="8 9" key="2">
    <citation type="journal article" date="2015" name="Eukaryot. Cell">
        <title>Genetic mapping reveals that sinefungin resistance in Toxoplasma gondii is controlled by a putative amino acid transporter locus that can be used as a negative selectable marker.</title>
        <authorList>
            <person name="Behnke M.S."/>
            <person name="Khan A."/>
            <person name="Sibley L.D."/>
        </authorList>
    </citation>
    <scope>NUCLEOTIDE SEQUENCE [LARGE SCALE GENOMIC DNA]</scope>
    <source>
        <strain evidence="8 9">VAND</strain>
    </source>
</reference>
<evidence type="ECO:0000256" key="4">
    <source>
        <dbReference type="ARBA" id="ARBA00023163"/>
    </source>
</evidence>
<feature type="region of interest" description="Disordered" evidence="6">
    <location>
        <begin position="1156"/>
        <end position="1234"/>
    </location>
</feature>
<comment type="caution">
    <text evidence="8">The sequence shown here is derived from an EMBL/GenBank/DDBJ whole genome shotgun (WGS) entry which is preliminary data.</text>
</comment>
<dbReference type="EMBL" id="AEYJ02000963">
    <property type="protein sequence ID" value="KFH05829.1"/>
    <property type="molecule type" value="Genomic_DNA"/>
</dbReference>
<keyword evidence="3" id="KW-0238">DNA-binding</keyword>
<reference evidence="8 9" key="1">
    <citation type="submission" date="2014-08" db="EMBL/GenBank/DDBJ databases">
        <authorList>
            <person name="Sibley D."/>
            <person name="Venepally P."/>
            <person name="Karamycheva S."/>
            <person name="Hadjithomas M."/>
            <person name="Khan A."/>
            <person name="Brunk B."/>
            <person name="Roos D."/>
            <person name="Caler E."/>
            <person name="Lorenzi H."/>
        </authorList>
    </citation>
    <scope>NUCLEOTIDE SEQUENCE [LARGE SCALE GENOMIC DNA]</scope>
    <source>
        <strain evidence="8 9">VAND</strain>
    </source>
</reference>